<gene>
    <name evidence="1" type="ORF">ACOLOM_LOCUS2777</name>
</gene>
<feature type="non-terminal residue" evidence="1">
    <location>
        <position position="76"/>
    </location>
</feature>
<organism evidence="1 2">
    <name type="scientific">Acaulospora colombiana</name>
    <dbReference type="NCBI Taxonomy" id="27376"/>
    <lineage>
        <taxon>Eukaryota</taxon>
        <taxon>Fungi</taxon>
        <taxon>Fungi incertae sedis</taxon>
        <taxon>Mucoromycota</taxon>
        <taxon>Glomeromycotina</taxon>
        <taxon>Glomeromycetes</taxon>
        <taxon>Diversisporales</taxon>
        <taxon>Acaulosporaceae</taxon>
        <taxon>Acaulospora</taxon>
    </lineage>
</organism>
<proteinExistence type="predicted"/>
<accession>A0ACA9L0M7</accession>
<reference evidence="1" key="1">
    <citation type="submission" date="2021-06" db="EMBL/GenBank/DDBJ databases">
        <authorList>
            <person name="Kallberg Y."/>
            <person name="Tangrot J."/>
            <person name="Rosling A."/>
        </authorList>
    </citation>
    <scope>NUCLEOTIDE SEQUENCE</scope>
    <source>
        <strain evidence="1">CL356</strain>
    </source>
</reference>
<feature type="non-terminal residue" evidence="1">
    <location>
        <position position="1"/>
    </location>
</feature>
<evidence type="ECO:0000313" key="2">
    <source>
        <dbReference type="Proteomes" id="UP000789525"/>
    </source>
</evidence>
<keyword evidence="2" id="KW-1185">Reference proteome</keyword>
<sequence>MPHVKDRPVLDILPISSNFITSVNEARESSSTSFELSEDLDSLFTYDSCSSDTSFAQESSGINLAGTNRTTHLYRD</sequence>
<comment type="caution">
    <text evidence="1">The sequence shown here is derived from an EMBL/GenBank/DDBJ whole genome shotgun (WGS) entry which is preliminary data.</text>
</comment>
<name>A0ACA9L0M7_9GLOM</name>
<evidence type="ECO:0000313" key="1">
    <source>
        <dbReference type="EMBL" id="CAG8500524.1"/>
    </source>
</evidence>
<dbReference type="EMBL" id="CAJVPT010003806">
    <property type="protein sequence ID" value="CAG8500524.1"/>
    <property type="molecule type" value="Genomic_DNA"/>
</dbReference>
<dbReference type="Proteomes" id="UP000789525">
    <property type="component" value="Unassembled WGS sequence"/>
</dbReference>
<protein>
    <submittedName>
        <fullName evidence="1">13353_t:CDS:1</fullName>
    </submittedName>
</protein>